<dbReference type="PANTHER" id="PTHR34475:SF1">
    <property type="entry name" value="CYTOSKELETON PROTEIN RODZ"/>
    <property type="match status" value="1"/>
</dbReference>
<dbReference type="STRING" id="1802391.A3D72_00280"/>
<evidence type="ECO:0008006" key="4">
    <source>
        <dbReference type="Google" id="ProtNLM"/>
    </source>
</evidence>
<reference evidence="2 3" key="1">
    <citation type="journal article" date="2016" name="Nat. Commun.">
        <title>Thousands of microbial genomes shed light on interconnected biogeochemical processes in an aquifer system.</title>
        <authorList>
            <person name="Anantharaman K."/>
            <person name="Brown C.T."/>
            <person name="Hug L.A."/>
            <person name="Sharon I."/>
            <person name="Castelle C.J."/>
            <person name="Probst A.J."/>
            <person name="Thomas B.C."/>
            <person name="Singh A."/>
            <person name="Wilkins M.J."/>
            <person name="Karaoz U."/>
            <person name="Brodie E.L."/>
            <person name="Williams K.H."/>
            <person name="Hubbard S.S."/>
            <person name="Banfield J.F."/>
        </authorList>
    </citation>
    <scope>NUCLEOTIDE SEQUENCE [LARGE SCALE GENOMIC DNA]</scope>
</reference>
<protein>
    <recommendedName>
        <fullName evidence="4">HTH cro/C1-type domain-containing protein</fullName>
    </recommendedName>
</protein>
<dbReference type="AlphaFoldDB" id="A0A1F7U4K4"/>
<keyword evidence="1" id="KW-0472">Membrane</keyword>
<dbReference type="Pfam" id="PF09136">
    <property type="entry name" value="Glucodextran_B"/>
    <property type="match status" value="1"/>
</dbReference>
<evidence type="ECO:0000313" key="2">
    <source>
        <dbReference type="EMBL" id="OGL73151.1"/>
    </source>
</evidence>
<dbReference type="Gene3D" id="2.60.40.10">
    <property type="entry name" value="Immunoglobulins"/>
    <property type="match status" value="1"/>
</dbReference>
<accession>A0A1F7U4K4</accession>
<dbReference type="Proteomes" id="UP000176303">
    <property type="component" value="Unassembled WGS sequence"/>
</dbReference>
<evidence type="ECO:0000313" key="3">
    <source>
        <dbReference type="Proteomes" id="UP000176303"/>
    </source>
</evidence>
<comment type="caution">
    <text evidence="2">The sequence shown here is derived from an EMBL/GenBank/DDBJ whole genome shotgun (WGS) entry which is preliminary data.</text>
</comment>
<sequence length="223" mass="24060">MPENSNQPKSLGQSLTELRERSHVSLRSLSQTTRIQEKYLSALEAGRYEELPDEIYVRSFVKSVTGALRDDSGPYLVKLTEELEACGKASRPGANRQIQDIPTVALTVTPTVIKRLLVGLAGAVLLLLMGLAVRVALRPPPIVLTAPEDGLVTTGATVEVAGNAEAGADLRINGVGVAPGRDGSFKETIDLHRGTNLIKITAKKRHSGEAVVYRRVVYEPIEN</sequence>
<dbReference type="EMBL" id="MGDZ01000041">
    <property type="protein sequence ID" value="OGL73151.1"/>
    <property type="molecule type" value="Genomic_DNA"/>
</dbReference>
<dbReference type="Pfam" id="PF13413">
    <property type="entry name" value="HTH_25"/>
    <property type="match status" value="1"/>
</dbReference>
<dbReference type="InterPro" id="IPR050400">
    <property type="entry name" value="Bact_Cytoskel_RodZ"/>
</dbReference>
<organism evidence="2 3">
    <name type="scientific">Candidatus Uhrbacteria bacterium RIFCSPHIGHO2_02_FULL_57_19</name>
    <dbReference type="NCBI Taxonomy" id="1802391"/>
    <lineage>
        <taxon>Bacteria</taxon>
        <taxon>Candidatus Uhriibacteriota</taxon>
    </lineage>
</organism>
<keyword evidence="1" id="KW-0812">Transmembrane</keyword>
<dbReference type="InterPro" id="IPR010982">
    <property type="entry name" value="Lambda_DNA-bd_dom_sf"/>
</dbReference>
<dbReference type="Gene3D" id="1.10.260.40">
    <property type="entry name" value="lambda repressor-like DNA-binding domains"/>
    <property type="match status" value="1"/>
</dbReference>
<feature type="transmembrane region" description="Helical" evidence="1">
    <location>
        <begin position="116"/>
        <end position="137"/>
    </location>
</feature>
<proteinExistence type="predicted"/>
<gene>
    <name evidence="2" type="ORF">A3D72_00280</name>
</gene>
<dbReference type="InterPro" id="IPR013783">
    <property type="entry name" value="Ig-like_fold"/>
</dbReference>
<name>A0A1F7U4K4_9BACT</name>
<dbReference type="PANTHER" id="PTHR34475">
    <property type="match status" value="1"/>
</dbReference>
<dbReference type="GO" id="GO:0003677">
    <property type="term" value="F:DNA binding"/>
    <property type="evidence" value="ECO:0007669"/>
    <property type="project" value="InterPro"/>
</dbReference>
<keyword evidence="1" id="KW-1133">Transmembrane helix</keyword>
<evidence type="ECO:0000256" key="1">
    <source>
        <dbReference type="SAM" id="Phobius"/>
    </source>
</evidence>